<feature type="domain" description="FMN-binding" evidence="2">
    <location>
        <begin position="89"/>
        <end position="166"/>
    </location>
</feature>
<comment type="caution">
    <text evidence="3">The sequence shown here is derived from an EMBL/GenBank/DDBJ whole genome shotgun (WGS) entry which is preliminary data.</text>
</comment>
<dbReference type="Pfam" id="PF04205">
    <property type="entry name" value="FMN_bind"/>
    <property type="match status" value="1"/>
</dbReference>
<dbReference type="InterPro" id="IPR007329">
    <property type="entry name" value="FMN-bd"/>
</dbReference>
<dbReference type="SMART" id="SM00900">
    <property type="entry name" value="FMN_bind"/>
    <property type="match status" value="1"/>
</dbReference>
<dbReference type="Gene3D" id="3.90.1010.20">
    <property type="match status" value="1"/>
</dbReference>
<dbReference type="eggNOG" id="COG3976">
    <property type="taxonomic scope" value="Bacteria"/>
</dbReference>
<evidence type="ECO:0000256" key="1">
    <source>
        <dbReference type="SAM" id="MobiDB-lite"/>
    </source>
</evidence>
<evidence type="ECO:0000259" key="2">
    <source>
        <dbReference type="SMART" id="SM00900"/>
    </source>
</evidence>
<dbReference type="AlphaFoldDB" id="A0A0A0JSW6"/>
<accession>A0A0A0JSW6</accession>
<dbReference type="Proteomes" id="UP000030013">
    <property type="component" value="Unassembled WGS sequence"/>
</dbReference>
<dbReference type="EMBL" id="AVPL01000039">
    <property type="protein sequence ID" value="KGN40490.1"/>
    <property type="molecule type" value="Genomic_DNA"/>
</dbReference>
<dbReference type="GO" id="GO:0010181">
    <property type="term" value="F:FMN binding"/>
    <property type="evidence" value="ECO:0007669"/>
    <property type="project" value="InterPro"/>
</dbReference>
<dbReference type="RefSeq" id="WP_035938574.1">
    <property type="nucleotide sequence ID" value="NZ_AVPL01000039.1"/>
</dbReference>
<reference evidence="3 4" key="1">
    <citation type="submission" date="2013-08" db="EMBL/GenBank/DDBJ databases">
        <title>The genome sequence of Knoellia aerolata.</title>
        <authorList>
            <person name="Zhu W."/>
            <person name="Wang G."/>
        </authorList>
    </citation>
    <scope>NUCLEOTIDE SEQUENCE [LARGE SCALE GENOMIC DNA]</scope>
    <source>
        <strain evidence="3 4">DSM 18566</strain>
    </source>
</reference>
<organism evidence="3 4">
    <name type="scientific">Knoellia aerolata DSM 18566</name>
    <dbReference type="NCBI Taxonomy" id="1385519"/>
    <lineage>
        <taxon>Bacteria</taxon>
        <taxon>Bacillati</taxon>
        <taxon>Actinomycetota</taxon>
        <taxon>Actinomycetes</taxon>
        <taxon>Micrococcales</taxon>
        <taxon>Intrasporangiaceae</taxon>
        <taxon>Knoellia</taxon>
    </lineage>
</organism>
<feature type="compositionally biased region" description="Low complexity" evidence="1">
    <location>
        <begin position="42"/>
        <end position="78"/>
    </location>
</feature>
<evidence type="ECO:0000313" key="3">
    <source>
        <dbReference type="EMBL" id="KGN40490.1"/>
    </source>
</evidence>
<dbReference type="OrthoDB" id="8099475at2"/>
<sequence>MRRITLWAASTLTIIVLLFSYRTSTSGCTATSIVSTAGPGTVAAAGGGTSSDSSGSSSDSSGSSSSSGSSGNSGSSAGQTVLGDAVSTRFGDVQVQITVVDGRITASTVTQVPWQDHRDQEINSRAVPILDEETVAAQSASIDMVSGATYTSHGYVESLQSAIDKANL</sequence>
<evidence type="ECO:0000313" key="4">
    <source>
        <dbReference type="Proteomes" id="UP000030013"/>
    </source>
</evidence>
<dbReference type="GO" id="GO:0016020">
    <property type="term" value="C:membrane"/>
    <property type="evidence" value="ECO:0007669"/>
    <property type="project" value="InterPro"/>
</dbReference>
<name>A0A0A0JSW6_9MICO</name>
<dbReference type="STRING" id="1385519.N801_13215"/>
<feature type="region of interest" description="Disordered" evidence="1">
    <location>
        <begin position="42"/>
        <end position="79"/>
    </location>
</feature>
<proteinExistence type="predicted"/>
<gene>
    <name evidence="3" type="ORF">N801_13215</name>
</gene>
<keyword evidence="4" id="KW-1185">Reference proteome</keyword>
<protein>
    <submittedName>
        <fullName evidence="3">FMN-binding protein</fullName>
    </submittedName>
</protein>